<dbReference type="STRING" id="641491.DND132_3213"/>
<keyword evidence="3" id="KW-1185">Reference proteome</keyword>
<protein>
    <submittedName>
        <fullName evidence="2">Uncharacterized protein</fullName>
    </submittedName>
</protein>
<sequence precursor="true">MQGCFRIRTVFLSIFVAAAILAGTGGAAWPEDEAKVVGGSRADGGSRVIGSGLPGTAGLVLDGRGYAYTMDREAGTILCVPPDGRPMVYAHVDGPTALAVDRLRTLFVGTAGGDIFAVTPDGAMDRVFRCGCRVSGLSLDRDGNLLVATDKGALLRLVREDLRFSD</sequence>
<reference evidence="2 3" key="1">
    <citation type="journal article" date="2011" name="J. Bacteriol.">
        <title>Genome sequence of the mercury-methylating strain Desulfovibrio desulfuricans ND132.</title>
        <authorList>
            <person name="Brown S.D."/>
            <person name="Gilmour C.C."/>
            <person name="Kucken A.M."/>
            <person name="Wall J.D."/>
            <person name="Elias D.A."/>
            <person name="Brandt C.C."/>
            <person name="Podar M."/>
            <person name="Chertkov O."/>
            <person name="Held B."/>
            <person name="Bruce D.C."/>
            <person name="Detter J.C."/>
            <person name="Tapia R."/>
            <person name="Han C.S."/>
            <person name="Goodwin L.A."/>
            <person name="Cheng J.F."/>
            <person name="Pitluck S."/>
            <person name="Woyke T."/>
            <person name="Mikhailova N."/>
            <person name="Ivanova N.N."/>
            <person name="Han J."/>
            <person name="Lucas S."/>
            <person name="Lapidus A.L."/>
            <person name="Land M.L."/>
            <person name="Hauser L.J."/>
            <person name="Palumbo A.V."/>
        </authorList>
    </citation>
    <scope>NUCLEOTIDE SEQUENCE [LARGE SCALE GENOMIC DNA]</scope>
    <source>
        <strain evidence="2 3">ND132</strain>
    </source>
</reference>
<dbReference type="SMR" id="F0JKG7"/>
<dbReference type="HOGENOM" id="CLU_1600051_0_0_7"/>
<keyword evidence="1" id="KW-0732">Signal</keyword>
<accession>F0JKG7</accession>
<evidence type="ECO:0000256" key="1">
    <source>
        <dbReference type="SAM" id="SignalP"/>
    </source>
</evidence>
<feature type="signal peptide" evidence="1">
    <location>
        <begin position="1"/>
        <end position="27"/>
    </location>
</feature>
<dbReference type="OrthoDB" id="5465265at2"/>
<dbReference type="eggNOG" id="ENOG5030SJK">
    <property type="taxonomic scope" value="Bacteria"/>
</dbReference>
<feature type="chain" id="PRO_5003251121" evidence="1">
    <location>
        <begin position="28"/>
        <end position="166"/>
    </location>
</feature>
<dbReference type="Gene3D" id="2.120.10.30">
    <property type="entry name" value="TolB, C-terminal domain"/>
    <property type="match status" value="1"/>
</dbReference>
<dbReference type="SUPFAM" id="SSF101898">
    <property type="entry name" value="NHL repeat"/>
    <property type="match status" value="1"/>
</dbReference>
<name>F0JKG7_9BACT</name>
<dbReference type="EMBL" id="CP003220">
    <property type="protein sequence ID" value="EGB16416.1"/>
    <property type="molecule type" value="Genomic_DNA"/>
</dbReference>
<dbReference type="Proteomes" id="UP000007845">
    <property type="component" value="Chromosome"/>
</dbReference>
<evidence type="ECO:0000313" key="3">
    <source>
        <dbReference type="Proteomes" id="UP000007845"/>
    </source>
</evidence>
<dbReference type="InterPro" id="IPR011042">
    <property type="entry name" value="6-blade_b-propeller_TolB-like"/>
</dbReference>
<dbReference type="AlphaFoldDB" id="F0JKG7"/>
<dbReference type="RefSeq" id="WP_014323840.1">
    <property type="nucleotide sequence ID" value="NC_016803.1"/>
</dbReference>
<gene>
    <name evidence="2" type="ORF">DND132_3213</name>
</gene>
<proteinExistence type="predicted"/>
<organism evidence="2 3">
    <name type="scientific">Pseudodesulfovibrio mercurii</name>
    <dbReference type="NCBI Taxonomy" id="641491"/>
    <lineage>
        <taxon>Bacteria</taxon>
        <taxon>Pseudomonadati</taxon>
        <taxon>Thermodesulfobacteriota</taxon>
        <taxon>Desulfovibrionia</taxon>
        <taxon>Desulfovibrionales</taxon>
        <taxon>Desulfovibrionaceae</taxon>
    </lineage>
</organism>
<dbReference type="KEGG" id="ddn:DND132_3213"/>
<evidence type="ECO:0000313" key="2">
    <source>
        <dbReference type="EMBL" id="EGB16416.1"/>
    </source>
</evidence>